<feature type="region of interest" description="Disordered" evidence="1">
    <location>
        <begin position="11"/>
        <end position="54"/>
    </location>
</feature>
<reference evidence="2 3" key="1">
    <citation type="journal article" date="2019" name="Nat. Ecol. Evol.">
        <title>Megaphylogeny resolves global patterns of mushroom evolution.</title>
        <authorList>
            <person name="Varga T."/>
            <person name="Krizsan K."/>
            <person name="Foldi C."/>
            <person name="Dima B."/>
            <person name="Sanchez-Garcia M."/>
            <person name="Sanchez-Ramirez S."/>
            <person name="Szollosi G.J."/>
            <person name="Szarkandi J.G."/>
            <person name="Papp V."/>
            <person name="Albert L."/>
            <person name="Andreopoulos W."/>
            <person name="Angelini C."/>
            <person name="Antonin V."/>
            <person name="Barry K.W."/>
            <person name="Bougher N.L."/>
            <person name="Buchanan P."/>
            <person name="Buyck B."/>
            <person name="Bense V."/>
            <person name="Catcheside P."/>
            <person name="Chovatia M."/>
            <person name="Cooper J."/>
            <person name="Damon W."/>
            <person name="Desjardin D."/>
            <person name="Finy P."/>
            <person name="Geml J."/>
            <person name="Haridas S."/>
            <person name="Hughes K."/>
            <person name="Justo A."/>
            <person name="Karasinski D."/>
            <person name="Kautmanova I."/>
            <person name="Kiss B."/>
            <person name="Kocsube S."/>
            <person name="Kotiranta H."/>
            <person name="LaButti K.M."/>
            <person name="Lechner B.E."/>
            <person name="Liimatainen K."/>
            <person name="Lipzen A."/>
            <person name="Lukacs Z."/>
            <person name="Mihaltcheva S."/>
            <person name="Morgado L.N."/>
            <person name="Niskanen T."/>
            <person name="Noordeloos M.E."/>
            <person name="Ohm R.A."/>
            <person name="Ortiz-Santana B."/>
            <person name="Ovrebo C."/>
            <person name="Racz N."/>
            <person name="Riley R."/>
            <person name="Savchenko A."/>
            <person name="Shiryaev A."/>
            <person name="Soop K."/>
            <person name="Spirin V."/>
            <person name="Szebenyi C."/>
            <person name="Tomsovsky M."/>
            <person name="Tulloss R.E."/>
            <person name="Uehling J."/>
            <person name="Grigoriev I.V."/>
            <person name="Vagvolgyi C."/>
            <person name="Papp T."/>
            <person name="Martin F.M."/>
            <person name="Miettinen O."/>
            <person name="Hibbett D.S."/>
            <person name="Nagy L.G."/>
        </authorList>
    </citation>
    <scope>NUCLEOTIDE SEQUENCE [LARGE SCALE GENOMIC DNA]</scope>
    <source>
        <strain evidence="2 3">CBS 962.96</strain>
    </source>
</reference>
<keyword evidence="3" id="KW-1185">Reference proteome</keyword>
<feature type="region of interest" description="Disordered" evidence="1">
    <location>
        <begin position="96"/>
        <end position="116"/>
    </location>
</feature>
<gene>
    <name evidence="2" type="ORF">K435DRAFT_890124</name>
</gene>
<name>A0A4S8KQB4_DENBC</name>
<sequence>SYYVSVVFEDKGREDEVEKKREGQKSVLVSPNPDNGEGSWSKFHAGGDSETDDKKVRSELTVVSYNNIKSFVPHADVNNRVLQKLEDLPKTWDGKEMDVKKEKEKEKDSCRDRSEKETKITQRLLVKVRETSLMMCQEI</sequence>
<protein>
    <submittedName>
        <fullName evidence="2">Uncharacterized protein</fullName>
    </submittedName>
</protein>
<dbReference type="AlphaFoldDB" id="A0A4S8KQB4"/>
<evidence type="ECO:0000313" key="2">
    <source>
        <dbReference type="EMBL" id="THU77892.1"/>
    </source>
</evidence>
<organism evidence="2 3">
    <name type="scientific">Dendrothele bispora (strain CBS 962.96)</name>
    <dbReference type="NCBI Taxonomy" id="1314807"/>
    <lineage>
        <taxon>Eukaryota</taxon>
        <taxon>Fungi</taxon>
        <taxon>Dikarya</taxon>
        <taxon>Basidiomycota</taxon>
        <taxon>Agaricomycotina</taxon>
        <taxon>Agaricomycetes</taxon>
        <taxon>Agaricomycetidae</taxon>
        <taxon>Agaricales</taxon>
        <taxon>Agaricales incertae sedis</taxon>
        <taxon>Dendrothele</taxon>
    </lineage>
</organism>
<dbReference type="EMBL" id="ML180314">
    <property type="protein sequence ID" value="THU77892.1"/>
    <property type="molecule type" value="Genomic_DNA"/>
</dbReference>
<proteinExistence type="predicted"/>
<accession>A0A4S8KQB4</accession>
<feature type="non-terminal residue" evidence="2">
    <location>
        <position position="1"/>
    </location>
</feature>
<dbReference type="Proteomes" id="UP000297245">
    <property type="component" value="Unassembled WGS sequence"/>
</dbReference>
<feature type="compositionally biased region" description="Basic and acidic residues" evidence="1">
    <location>
        <begin position="11"/>
        <end position="24"/>
    </location>
</feature>
<evidence type="ECO:0000256" key="1">
    <source>
        <dbReference type="SAM" id="MobiDB-lite"/>
    </source>
</evidence>
<evidence type="ECO:0000313" key="3">
    <source>
        <dbReference type="Proteomes" id="UP000297245"/>
    </source>
</evidence>